<keyword evidence="3 6" id="KW-0479">Metal-binding</keyword>
<feature type="binding site" evidence="6">
    <location>
        <position position="97"/>
    </location>
    <ligand>
        <name>Mg(2+)</name>
        <dbReference type="ChEBI" id="CHEBI:18420"/>
    </ligand>
</feature>
<reference evidence="8 9" key="1">
    <citation type="submission" date="2023-12" db="EMBL/GenBank/DDBJ databases">
        <title>Description of new species of Mycobacterium terrae complex isolated from sewage at the Sao Paulo Zoological Park Foundation in Brazil.</title>
        <authorList>
            <person name="Romagnoli C.L."/>
            <person name="Conceicao E.C."/>
            <person name="Machado E."/>
            <person name="Barreto L.B.P.F."/>
            <person name="Sharma A."/>
            <person name="Silva N.M."/>
            <person name="Marques L.E."/>
            <person name="Juliana M.A."/>
            <person name="Lourenco M.C.S."/>
            <person name="Digiampietri L.A."/>
            <person name="Suffys P.N."/>
            <person name="Viana-Niero C."/>
        </authorList>
    </citation>
    <scope>NUCLEOTIDE SEQUENCE [LARGE SCALE GENOMIC DNA]</scope>
    <source>
        <strain evidence="8 9">MYC340</strain>
    </source>
</reference>
<dbReference type="Gene3D" id="3.40.50.1010">
    <property type="entry name" value="5'-nuclease"/>
    <property type="match status" value="1"/>
</dbReference>
<evidence type="ECO:0000256" key="4">
    <source>
        <dbReference type="ARBA" id="ARBA00022801"/>
    </source>
</evidence>
<sequence length="133" mass="14085">MLVDTSVAVALAVADHEQHRQTSQALDGRNLGLAGHAAFETFSVLTRLPPPARRTPTTVARLITHSFPETRFLSPEAAATLLANLGSAGIAGGSVYDALVGAAANEHGLRLVTRDRRAVETYRALDVDVEMLA</sequence>
<gene>
    <name evidence="6" type="primary">vapC</name>
    <name evidence="8" type="ORF">KV113_22410</name>
</gene>
<feature type="domain" description="PIN" evidence="7">
    <location>
        <begin position="1"/>
        <end position="121"/>
    </location>
</feature>
<name>A0ABU5Y3N0_9MYCO</name>
<keyword evidence="4 6" id="KW-0378">Hydrolase</keyword>
<dbReference type="InterPro" id="IPR022907">
    <property type="entry name" value="VapC_family"/>
</dbReference>
<dbReference type="InterPro" id="IPR029060">
    <property type="entry name" value="PIN-like_dom_sf"/>
</dbReference>
<accession>A0ABU5Y3N0</accession>
<keyword evidence="5 6" id="KW-0460">Magnesium</keyword>
<evidence type="ECO:0000313" key="8">
    <source>
        <dbReference type="EMBL" id="MEB3034296.1"/>
    </source>
</evidence>
<dbReference type="SUPFAM" id="SSF88723">
    <property type="entry name" value="PIN domain-like"/>
    <property type="match status" value="1"/>
</dbReference>
<comment type="similarity">
    <text evidence="6">Belongs to the PINc/VapC protein family.</text>
</comment>
<evidence type="ECO:0000256" key="1">
    <source>
        <dbReference type="ARBA" id="ARBA00022649"/>
    </source>
</evidence>
<dbReference type="EC" id="3.1.-.-" evidence="6"/>
<proteinExistence type="inferred from homology"/>
<keyword evidence="2 6" id="KW-0540">Nuclease</keyword>
<evidence type="ECO:0000256" key="6">
    <source>
        <dbReference type="HAMAP-Rule" id="MF_00265"/>
    </source>
</evidence>
<organism evidence="8 9">
    <name type="scientific">[Mycobacterium] nativiensis</name>
    <dbReference type="NCBI Taxonomy" id="2855503"/>
    <lineage>
        <taxon>Bacteria</taxon>
        <taxon>Bacillati</taxon>
        <taxon>Actinomycetota</taxon>
        <taxon>Actinomycetes</taxon>
        <taxon>Mycobacteriales</taxon>
        <taxon>Mycobacteriaceae</taxon>
        <taxon>Mycolicibacter</taxon>
    </lineage>
</organism>
<dbReference type="Pfam" id="PF01850">
    <property type="entry name" value="PIN"/>
    <property type="match status" value="1"/>
</dbReference>
<comment type="function">
    <text evidence="6">Toxic component of a toxin-antitoxin (TA) system. An RNase.</text>
</comment>
<dbReference type="InterPro" id="IPR002716">
    <property type="entry name" value="PIN_dom"/>
</dbReference>
<dbReference type="HAMAP" id="MF_00265">
    <property type="entry name" value="VapC_Nob1"/>
    <property type="match status" value="1"/>
</dbReference>
<keyword evidence="6" id="KW-0800">Toxin</keyword>
<feature type="binding site" evidence="6">
    <location>
        <position position="4"/>
    </location>
    <ligand>
        <name>Mg(2+)</name>
        <dbReference type="ChEBI" id="CHEBI:18420"/>
    </ligand>
</feature>
<keyword evidence="1 6" id="KW-1277">Toxin-antitoxin system</keyword>
<dbReference type="RefSeq" id="WP_224976071.1">
    <property type="nucleotide sequence ID" value="NZ_JAYJJU010000030.1"/>
</dbReference>
<dbReference type="EMBL" id="JAYJJU010000030">
    <property type="protein sequence ID" value="MEB3034296.1"/>
    <property type="molecule type" value="Genomic_DNA"/>
</dbReference>
<evidence type="ECO:0000256" key="2">
    <source>
        <dbReference type="ARBA" id="ARBA00022722"/>
    </source>
</evidence>
<dbReference type="Proteomes" id="UP001298593">
    <property type="component" value="Unassembled WGS sequence"/>
</dbReference>
<evidence type="ECO:0000313" key="9">
    <source>
        <dbReference type="Proteomes" id="UP001298593"/>
    </source>
</evidence>
<dbReference type="CDD" id="cd18681">
    <property type="entry name" value="PIN_MtVapC27-VapC40_like"/>
    <property type="match status" value="1"/>
</dbReference>
<evidence type="ECO:0000256" key="5">
    <source>
        <dbReference type="ARBA" id="ARBA00022842"/>
    </source>
</evidence>
<evidence type="ECO:0000259" key="7">
    <source>
        <dbReference type="Pfam" id="PF01850"/>
    </source>
</evidence>
<keyword evidence="9" id="KW-1185">Reference proteome</keyword>
<evidence type="ECO:0000256" key="3">
    <source>
        <dbReference type="ARBA" id="ARBA00022723"/>
    </source>
</evidence>
<comment type="caution">
    <text evidence="8">The sequence shown here is derived from an EMBL/GenBank/DDBJ whole genome shotgun (WGS) entry which is preliminary data.</text>
</comment>
<protein>
    <recommendedName>
        <fullName evidence="6">Ribonuclease VapC</fullName>
        <shortName evidence="6">RNase VapC</shortName>
        <ecNumber evidence="6">3.1.-.-</ecNumber>
    </recommendedName>
    <alternativeName>
        <fullName evidence="6">Toxin VapC</fullName>
    </alternativeName>
</protein>
<comment type="cofactor">
    <cofactor evidence="6">
        <name>Mg(2+)</name>
        <dbReference type="ChEBI" id="CHEBI:18420"/>
    </cofactor>
</comment>